<evidence type="ECO:0000259" key="2">
    <source>
        <dbReference type="Pfam" id="PF23598"/>
    </source>
</evidence>
<dbReference type="EMBL" id="JAMFTS010000005">
    <property type="protein sequence ID" value="KAJ4749476.1"/>
    <property type="molecule type" value="Genomic_DNA"/>
</dbReference>
<dbReference type="AlphaFoldDB" id="A0AAV8C1V3"/>
<feature type="domain" description="Disease resistance R13L4/SHOC-2-like LRR" evidence="2">
    <location>
        <begin position="8"/>
        <end position="190"/>
    </location>
</feature>
<proteinExistence type="predicted"/>
<sequence>MPIPSSADLINLQTLQGVTSRESWEVEGIPKLSNVKNLTIRGVFQWNTIATLLGTLKHLNSLHIEGDDAPLTIIDMRSFPFYHGLQTLVLTDYQQPSHNHKKIALDVGMFPINLTRLSFGNTHLREDPMPVLEKLENLRYLALSDAIFQQMSCHNRVFSRLERLFLRRLQKLEEWKIEKGAMPMLDTLGISGCPLLRVPEELQHLTVLQELYWTFPSRDDKINEAFIKEVRNICKHVPSIEFDLD</sequence>
<dbReference type="Gene3D" id="3.80.10.10">
    <property type="entry name" value="Ribonuclease Inhibitor"/>
    <property type="match status" value="1"/>
</dbReference>
<dbReference type="PANTHER" id="PTHR15140:SF37">
    <property type="entry name" value="UBIQUITIN-LIKE DOMAIN-CONTAINING PROTEIN"/>
    <property type="match status" value="1"/>
</dbReference>
<name>A0AAV8C1V3_9POAL</name>
<evidence type="ECO:0000256" key="1">
    <source>
        <dbReference type="ARBA" id="ARBA00022737"/>
    </source>
</evidence>
<dbReference type="SUPFAM" id="SSF52058">
    <property type="entry name" value="L domain-like"/>
    <property type="match status" value="1"/>
</dbReference>
<reference evidence="3" key="1">
    <citation type="submission" date="2022-08" db="EMBL/GenBank/DDBJ databases">
        <authorList>
            <person name="Marques A."/>
        </authorList>
    </citation>
    <scope>NUCLEOTIDE SEQUENCE</scope>
    <source>
        <strain evidence="3">RhyPub2mFocal</strain>
        <tissue evidence="3">Leaves</tissue>
    </source>
</reference>
<protein>
    <submittedName>
        <fullName evidence="3">Disease resistance protein</fullName>
    </submittedName>
</protein>
<dbReference type="InterPro" id="IPR055414">
    <property type="entry name" value="LRR_R13L4/SHOC2-like"/>
</dbReference>
<keyword evidence="4" id="KW-1185">Reference proteome</keyword>
<dbReference type="PANTHER" id="PTHR15140">
    <property type="entry name" value="TUBULIN-SPECIFIC CHAPERONE E"/>
    <property type="match status" value="1"/>
</dbReference>
<comment type="caution">
    <text evidence="3">The sequence shown here is derived from an EMBL/GenBank/DDBJ whole genome shotgun (WGS) entry which is preliminary data.</text>
</comment>
<evidence type="ECO:0000313" key="4">
    <source>
        <dbReference type="Proteomes" id="UP001140206"/>
    </source>
</evidence>
<dbReference type="Proteomes" id="UP001140206">
    <property type="component" value="Chromosome 5"/>
</dbReference>
<keyword evidence="1" id="KW-0677">Repeat</keyword>
<gene>
    <name evidence="3" type="ORF">LUZ62_083881</name>
</gene>
<accession>A0AAV8C1V3</accession>
<dbReference type="InterPro" id="IPR032675">
    <property type="entry name" value="LRR_dom_sf"/>
</dbReference>
<dbReference type="Pfam" id="PF23598">
    <property type="entry name" value="LRR_14"/>
    <property type="match status" value="1"/>
</dbReference>
<organism evidence="3 4">
    <name type="scientific">Rhynchospora pubera</name>
    <dbReference type="NCBI Taxonomy" id="906938"/>
    <lineage>
        <taxon>Eukaryota</taxon>
        <taxon>Viridiplantae</taxon>
        <taxon>Streptophyta</taxon>
        <taxon>Embryophyta</taxon>
        <taxon>Tracheophyta</taxon>
        <taxon>Spermatophyta</taxon>
        <taxon>Magnoliopsida</taxon>
        <taxon>Liliopsida</taxon>
        <taxon>Poales</taxon>
        <taxon>Cyperaceae</taxon>
        <taxon>Cyperoideae</taxon>
        <taxon>Rhynchosporeae</taxon>
        <taxon>Rhynchospora</taxon>
    </lineage>
</organism>
<evidence type="ECO:0000313" key="3">
    <source>
        <dbReference type="EMBL" id="KAJ4749476.1"/>
    </source>
</evidence>